<feature type="binding site" evidence="8">
    <location>
        <position position="75"/>
    </location>
    <ligand>
        <name>L-glutamine</name>
        <dbReference type="ChEBI" id="CHEBI:58359"/>
    </ligand>
</feature>
<dbReference type="Pfam" id="PF20974">
    <property type="entry name" value="tRNA-synt_1c_C2"/>
    <property type="match status" value="1"/>
</dbReference>
<dbReference type="SUPFAM" id="SSF52374">
    <property type="entry name" value="Nucleotidylyl transferase"/>
    <property type="match status" value="1"/>
</dbReference>
<dbReference type="InterPro" id="IPR000924">
    <property type="entry name" value="Glu/Gln-tRNA-synth"/>
</dbReference>
<dbReference type="Proteomes" id="UP000318081">
    <property type="component" value="Chromosome"/>
</dbReference>
<feature type="domain" description="Glutamyl/glutaminyl-tRNA synthetase class Ib catalytic" evidence="10">
    <location>
        <begin position="36"/>
        <end position="343"/>
    </location>
</feature>
<proteinExistence type="inferred from homology"/>
<evidence type="ECO:0000256" key="6">
    <source>
        <dbReference type="ARBA" id="ARBA00023146"/>
    </source>
</evidence>
<feature type="short sequence motif" description="'HIGH' region" evidence="8">
    <location>
        <begin position="42"/>
        <end position="52"/>
    </location>
</feature>
<protein>
    <recommendedName>
        <fullName evidence="8">Glutamine--tRNA ligase</fullName>
        <ecNumber evidence="8">6.1.1.18</ecNumber>
    </recommendedName>
    <alternativeName>
        <fullName evidence="8">Glutaminyl-tRNA synthetase</fullName>
        <shortName evidence="8">GlnRS</shortName>
    </alternativeName>
</protein>
<dbReference type="InterPro" id="IPR049437">
    <property type="entry name" value="tRNA-synt_1c_C2"/>
</dbReference>
<evidence type="ECO:0000259" key="10">
    <source>
        <dbReference type="Pfam" id="PF00749"/>
    </source>
</evidence>
<dbReference type="InterPro" id="IPR050132">
    <property type="entry name" value="Gln/Glu-tRNA_Ligase"/>
</dbReference>
<dbReference type="GO" id="GO:0004819">
    <property type="term" value="F:glutamine-tRNA ligase activity"/>
    <property type="evidence" value="ECO:0007669"/>
    <property type="project" value="UniProtKB-EC"/>
</dbReference>
<keyword evidence="1 8" id="KW-0963">Cytoplasm</keyword>
<evidence type="ECO:0000259" key="12">
    <source>
        <dbReference type="Pfam" id="PF20974"/>
    </source>
</evidence>
<dbReference type="InterPro" id="IPR001412">
    <property type="entry name" value="aa-tRNA-synth_I_CS"/>
</dbReference>
<dbReference type="EMBL" id="CP036432">
    <property type="protein sequence ID" value="QDV88620.1"/>
    <property type="molecule type" value="Genomic_DNA"/>
</dbReference>
<keyword evidence="3 8" id="KW-0547">Nucleotide-binding</keyword>
<keyword evidence="4 8" id="KW-0067">ATP-binding</keyword>
<feature type="domain" description="Glutamyl/glutaminyl-tRNA synthetase class Ib anti-codon binding" evidence="11">
    <location>
        <begin position="346"/>
        <end position="446"/>
    </location>
</feature>
<feature type="domain" description="tRNA synthetases class I (E and Q) anti-codon binding" evidence="12">
    <location>
        <begin position="463"/>
        <end position="538"/>
    </location>
</feature>
<evidence type="ECO:0000256" key="2">
    <source>
        <dbReference type="ARBA" id="ARBA00022598"/>
    </source>
</evidence>
<dbReference type="InterPro" id="IPR011035">
    <property type="entry name" value="Ribosomal_bL25/Gln-tRNA_synth"/>
</dbReference>
<evidence type="ECO:0000256" key="7">
    <source>
        <dbReference type="ARBA" id="ARBA00048270"/>
    </source>
</evidence>
<feature type="binding site" evidence="8">
    <location>
        <begin position="275"/>
        <end position="277"/>
    </location>
    <ligand>
        <name>ATP</name>
        <dbReference type="ChEBI" id="CHEBI:30616"/>
    </ligand>
</feature>
<dbReference type="NCBIfam" id="NF011291">
    <property type="entry name" value="PRK14703.1"/>
    <property type="match status" value="1"/>
</dbReference>
<feature type="binding site" evidence="8">
    <location>
        <begin position="43"/>
        <end position="45"/>
    </location>
    <ligand>
        <name>ATP</name>
        <dbReference type="ChEBI" id="CHEBI:30616"/>
    </ligand>
</feature>
<dbReference type="PROSITE" id="PS00178">
    <property type="entry name" value="AA_TRNA_LIGASE_I"/>
    <property type="match status" value="1"/>
</dbReference>
<keyword evidence="14" id="KW-1185">Reference proteome</keyword>
<dbReference type="InterPro" id="IPR020058">
    <property type="entry name" value="Glu/Gln-tRNA-synth_Ib_cat-dom"/>
</dbReference>
<keyword evidence="6 8" id="KW-0030">Aminoacyl-tRNA synthetase</keyword>
<evidence type="ECO:0000256" key="1">
    <source>
        <dbReference type="ARBA" id="ARBA00022490"/>
    </source>
</evidence>
<evidence type="ECO:0000313" key="13">
    <source>
        <dbReference type="EMBL" id="QDV88620.1"/>
    </source>
</evidence>
<keyword evidence="2 8" id="KW-0436">Ligase</keyword>
<comment type="subcellular location">
    <subcellularLocation>
        <location evidence="8">Cytoplasm</location>
    </subcellularLocation>
</comment>
<dbReference type="InterPro" id="IPR020059">
    <property type="entry name" value="Glu/Gln-tRNA-synth_Ib_codon-bd"/>
</dbReference>
<evidence type="ECO:0000256" key="9">
    <source>
        <dbReference type="RuleBase" id="RU363037"/>
    </source>
</evidence>
<dbReference type="SUPFAM" id="SSF50715">
    <property type="entry name" value="Ribosomal protein L25-like"/>
    <property type="match status" value="1"/>
</dbReference>
<dbReference type="InterPro" id="IPR014729">
    <property type="entry name" value="Rossmann-like_a/b/a_fold"/>
</dbReference>
<dbReference type="CDD" id="cd00807">
    <property type="entry name" value="GlnRS_core"/>
    <property type="match status" value="1"/>
</dbReference>
<evidence type="ECO:0000256" key="4">
    <source>
        <dbReference type="ARBA" id="ARBA00022840"/>
    </source>
</evidence>
<keyword evidence="5 8" id="KW-0648">Protein biosynthesis</keyword>
<feature type="binding site" evidence="8">
    <location>
        <begin position="49"/>
        <end position="55"/>
    </location>
    <ligand>
        <name>ATP</name>
        <dbReference type="ChEBI" id="CHEBI:30616"/>
    </ligand>
</feature>
<comment type="catalytic activity">
    <reaction evidence="7 8">
        <text>tRNA(Gln) + L-glutamine + ATP = L-glutaminyl-tRNA(Gln) + AMP + diphosphate</text>
        <dbReference type="Rhea" id="RHEA:20121"/>
        <dbReference type="Rhea" id="RHEA-COMP:9662"/>
        <dbReference type="Rhea" id="RHEA-COMP:9681"/>
        <dbReference type="ChEBI" id="CHEBI:30616"/>
        <dbReference type="ChEBI" id="CHEBI:33019"/>
        <dbReference type="ChEBI" id="CHEBI:58359"/>
        <dbReference type="ChEBI" id="CHEBI:78442"/>
        <dbReference type="ChEBI" id="CHEBI:78521"/>
        <dbReference type="ChEBI" id="CHEBI:456215"/>
        <dbReference type="EC" id="6.1.1.18"/>
    </reaction>
</comment>
<evidence type="ECO:0000256" key="8">
    <source>
        <dbReference type="HAMAP-Rule" id="MF_00126"/>
    </source>
</evidence>
<dbReference type="PRINTS" id="PR00987">
    <property type="entry name" value="TRNASYNTHGLU"/>
</dbReference>
<evidence type="ECO:0000256" key="5">
    <source>
        <dbReference type="ARBA" id="ARBA00022917"/>
    </source>
</evidence>
<dbReference type="EC" id="6.1.1.18" evidence="8"/>
<dbReference type="PANTHER" id="PTHR43097">
    <property type="entry name" value="GLUTAMINE-TRNA LIGASE"/>
    <property type="match status" value="1"/>
</dbReference>
<organism evidence="13 14">
    <name type="scientific">Stieleria magnilauensis</name>
    <dbReference type="NCBI Taxonomy" id="2527963"/>
    <lineage>
        <taxon>Bacteria</taxon>
        <taxon>Pseudomonadati</taxon>
        <taxon>Planctomycetota</taxon>
        <taxon>Planctomycetia</taxon>
        <taxon>Pirellulales</taxon>
        <taxon>Pirellulaceae</taxon>
        <taxon>Stieleria</taxon>
    </lineage>
</organism>
<dbReference type="PANTHER" id="PTHR43097:SF5">
    <property type="entry name" value="GLUTAMATE--TRNA LIGASE"/>
    <property type="match status" value="1"/>
</dbReference>
<dbReference type="Pfam" id="PF00749">
    <property type="entry name" value="tRNA-synt_1c"/>
    <property type="match status" value="1"/>
</dbReference>
<name>A0ABX5Y2W2_9BACT</name>
<dbReference type="InterPro" id="IPR022861">
    <property type="entry name" value="Gln_tRNA_ligase_bac"/>
</dbReference>
<dbReference type="Gene3D" id="3.40.50.620">
    <property type="entry name" value="HUPs"/>
    <property type="match status" value="1"/>
</dbReference>
<comment type="subunit">
    <text evidence="8">Monomer.</text>
</comment>
<evidence type="ECO:0000256" key="3">
    <source>
        <dbReference type="ARBA" id="ARBA00022741"/>
    </source>
</evidence>
<dbReference type="Pfam" id="PF03950">
    <property type="entry name" value="tRNA-synt_1c_C"/>
    <property type="match status" value="1"/>
</dbReference>
<dbReference type="HAMAP" id="MF_00126">
    <property type="entry name" value="Gln_tRNA_synth"/>
    <property type="match status" value="1"/>
</dbReference>
<dbReference type="InterPro" id="IPR004514">
    <property type="entry name" value="Gln-tRNA-synth"/>
</dbReference>
<feature type="binding site" evidence="8">
    <location>
        <begin position="267"/>
        <end position="268"/>
    </location>
    <ligand>
        <name>ATP</name>
        <dbReference type="ChEBI" id="CHEBI:30616"/>
    </ligand>
</feature>
<feature type="binding site" evidence="8">
    <location>
        <position position="238"/>
    </location>
    <ligand>
        <name>ATP</name>
        <dbReference type="ChEBI" id="CHEBI:30616"/>
    </ligand>
</feature>
<sequence length="568" mass="64683">MTDSSSETSADSSRPTKHFIEQAIDADLAAGKANGVVTRFPPEPNGYLHIGHAKSICLNFGLANTYGGTCNLRFDDTNPSKEETEYVESIMDDVRWLGFQWDSLHYASDYFGQLYEWAEKLIQEGLAYVCDLNAEQTREYRGTLTEPGKNSPYRDRSATENLELFRKMKAGEFPDGSRTLRAKIDMASPNLNLRDPVMYRIMRAHHHRTGDDWCIYPMYDWAHGQSDSIEGITFSICTLEFENHRPLYNWYCQSLGIHHPRQIEFARLNMTYTVMSKRKLLQLVKENHVNGWDDPRMPTISGLRRRGYTPESIRNFAADIGVAKFNSTIDVVRLENAVREHLNRVASRRMVVFDPIKLTITNWPEGKVEMVDAINNPEDEAAGTRSVPFSGTLYIGADDFREEAPRKFFRLKKGGAVRLRSGYIIDCHDVVKDDDGNVIEVLCTYDPETKSGQDSSGRKVKGTIHWVSADHAIPIEVRNYDRLFAVENPDQTAEGQTFLDHLNPDSLSVTEAFAEPEIKTAEAGDRFQFERLGYYVVDPDSTDKQRVFNRIVPLRDSWGNMVAKGKTN</sequence>
<dbReference type="Gene3D" id="2.40.240.10">
    <property type="entry name" value="Ribosomal Protein L25, Chain P"/>
    <property type="match status" value="2"/>
</dbReference>
<accession>A0ABX5Y2W2</accession>
<evidence type="ECO:0000313" key="14">
    <source>
        <dbReference type="Proteomes" id="UP000318081"/>
    </source>
</evidence>
<comment type="caution">
    <text evidence="8">Lacks conserved residue(s) required for the propagation of feature annotation.</text>
</comment>
<gene>
    <name evidence="8 13" type="primary">glnS</name>
    <name evidence="13" type="ORF">TBK1r_76550</name>
</gene>
<comment type="similarity">
    <text evidence="8 9">Belongs to the class-I aminoacyl-tRNA synthetase family.</text>
</comment>
<dbReference type="InterPro" id="IPR020056">
    <property type="entry name" value="Rbsml_bL25/Gln-tRNA_synth_N"/>
</dbReference>
<dbReference type="NCBIfam" id="TIGR00440">
    <property type="entry name" value="glnS"/>
    <property type="match status" value="1"/>
</dbReference>
<dbReference type="RefSeq" id="WP_145221101.1">
    <property type="nucleotide sequence ID" value="NZ_CP036432.1"/>
</dbReference>
<feature type="short sequence motif" description="'KMSKS' region" evidence="8">
    <location>
        <begin position="274"/>
        <end position="278"/>
    </location>
</feature>
<feature type="binding site" evidence="8">
    <location>
        <position position="219"/>
    </location>
    <ligand>
        <name>L-glutamine</name>
        <dbReference type="ChEBI" id="CHEBI:58359"/>
    </ligand>
</feature>
<evidence type="ECO:0000259" key="11">
    <source>
        <dbReference type="Pfam" id="PF03950"/>
    </source>
</evidence>
<reference evidence="13 14" key="1">
    <citation type="submission" date="2019-02" db="EMBL/GenBank/DDBJ databases">
        <title>Deep-cultivation of Planctomycetes and their phenomic and genomic characterization uncovers novel biology.</title>
        <authorList>
            <person name="Wiegand S."/>
            <person name="Jogler M."/>
            <person name="Boedeker C."/>
            <person name="Pinto D."/>
            <person name="Vollmers J."/>
            <person name="Rivas-Marin E."/>
            <person name="Kohn T."/>
            <person name="Peeters S.H."/>
            <person name="Heuer A."/>
            <person name="Rast P."/>
            <person name="Oberbeckmann S."/>
            <person name="Bunk B."/>
            <person name="Jeske O."/>
            <person name="Meyerdierks A."/>
            <person name="Storesund J.E."/>
            <person name="Kallscheuer N."/>
            <person name="Luecker S."/>
            <person name="Lage O.M."/>
            <person name="Pohl T."/>
            <person name="Merkel B.J."/>
            <person name="Hornburger P."/>
            <person name="Mueller R.-W."/>
            <person name="Bruemmer F."/>
            <person name="Labrenz M."/>
            <person name="Spormann A.M."/>
            <person name="Op den Camp H."/>
            <person name="Overmann J."/>
            <person name="Amann R."/>
            <person name="Jetten M.S.M."/>
            <person name="Mascher T."/>
            <person name="Medema M.H."/>
            <person name="Devos D.P."/>
            <person name="Kaster A.-K."/>
            <person name="Ovreas L."/>
            <person name="Rohde M."/>
            <person name="Galperin M.Y."/>
            <person name="Jogler C."/>
        </authorList>
    </citation>
    <scope>NUCLEOTIDE SEQUENCE [LARGE SCALE GENOMIC DNA]</scope>
    <source>
        <strain evidence="13 14">TBK1r</strain>
    </source>
</reference>